<dbReference type="InterPro" id="IPR052105">
    <property type="entry name" value="MGAT5_Glycosyltransferase"/>
</dbReference>
<evidence type="ECO:0000256" key="8">
    <source>
        <dbReference type="ARBA" id="ARBA00022968"/>
    </source>
</evidence>
<evidence type="ECO:0000256" key="9">
    <source>
        <dbReference type="ARBA" id="ARBA00022989"/>
    </source>
</evidence>
<keyword evidence="5" id="KW-0328">Glycosyltransferase</keyword>
<evidence type="ECO:0000256" key="6">
    <source>
        <dbReference type="ARBA" id="ARBA00022679"/>
    </source>
</evidence>
<evidence type="ECO:0000256" key="5">
    <source>
        <dbReference type="ARBA" id="ARBA00022676"/>
    </source>
</evidence>
<keyword evidence="11" id="KW-0472">Membrane</keyword>
<comment type="catalytic activity">
    <reaction evidence="13">
        <text>N(4)-{beta-D-GlcNAc-(1-&gt;2)-[beta-D-GlcNAc-(1-&gt;4)]-alpha-D-Man-(1-&gt;3)-[beta-D-GlcNAc-(1-&gt;2)-alpha-D-Man-(1-&gt;6)]-beta-D-Man-(1-&gt;4)-beta-D-GlcNAc-(1-&gt;4)-beta-D-GlcNAc}-L-asparaginyl-[protein] + UDP-N-acetyl-alpha-D-glucosamine = N(4)-{beta-D-GlcNAc-(1-&gt;2)-[beta-D-GlcNAc-(1-&gt;4)]-alpha-D-Man-(1-&gt;3)-[beta-D-GlcNAc-(1-&gt;2)-[beta-D-GlcNAc-(1-&gt;6)]-alpha-D-Man-(1-&gt;6)]-beta-D-Man-(1-&gt;4)-beta-D-GlcNAc-(1-&gt;4)-beta-D-GlcNAc}-L-asparaginyl-[protein] + UDP + H(+)</text>
        <dbReference type="Rhea" id="RHEA:16921"/>
        <dbReference type="Rhea" id="RHEA-COMP:14374"/>
        <dbReference type="Rhea" id="RHEA-COMP:14377"/>
        <dbReference type="ChEBI" id="CHEBI:15378"/>
        <dbReference type="ChEBI" id="CHEBI:57705"/>
        <dbReference type="ChEBI" id="CHEBI:58223"/>
        <dbReference type="ChEBI" id="CHEBI:139507"/>
        <dbReference type="ChEBI" id="CHEBI:139510"/>
        <dbReference type="EC" id="2.4.1.155"/>
    </reaction>
</comment>
<evidence type="ECO:0000256" key="2">
    <source>
        <dbReference type="ARBA" id="ARBA00004922"/>
    </source>
</evidence>
<name>A0ABP0EX41_CLALP</name>
<dbReference type="EC" id="2.4.1.155" evidence="4"/>
<dbReference type="EMBL" id="CAWYQH010000001">
    <property type="protein sequence ID" value="CAK8672038.1"/>
    <property type="molecule type" value="Genomic_DNA"/>
</dbReference>
<keyword evidence="10" id="KW-0333">Golgi apparatus</keyword>
<comment type="pathway">
    <text evidence="2">Protein modification; protein glycosylation.</text>
</comment>
<protein>
    <recommendedName>
        <fullName evidence="4">alpha-1,6-mannosyl-glycoprotein 6-beta-N-acetylglucosaminyltransferase</fullName>
        <ecNumber evidence="4">2.4.1.155</ecNumber>
    </recommendedName>
</protein>
<evidence type="ECO:0000256" key="12">
    <source>
        <dbReference type="ARBA" id="ARBA00023180"/>
    </source>
</evidence>
<evidence type="ECO:0000256" key="13">
    <source>
        <dbReference type="ARBA" id="ARBA00048243"/>
    </source>
</evidence>
<proteinExistence type="inferred from homology"/>
<evidence type="ECO:0000256" key="4">
    <source>
        <dbReference type="ARBA" id="ARBA00012671"/>
    </source>
</evidence>
<keyword evidence="8" id="KW-0735">Signal-anchor</keyword>
<feature type="domain" description="Glycosyltransferase family 18 catalytic" evidence="14">
    <location>
        <begin position="82"/>
        <end position="188"/>
    </location>
</feature>
<feature type="domain" description="Glycosyltransferase family 18 catalytic" evidence="14">
    <location>
        <begin position="218"/>
        <end position="715"/>
    </location>
</feature>
<keyword evidence="16" id="KW-1185">Reference proteome</keyword>
<keyword evidence="12" id="KW-0325">Glycoprotein</keyword>
<sequence>MYLSFYALKRSVALIAICWSLVLFAMHRRLLRQHNEREQLEVRSLAGGLMHISCGKNEIILRDRHCIKRVKWVAENWQSHGCFSFYGVNSTETDLVCSVYRYLVYVERACPSPNEPDTFFSNVLPSPKAAKQHLQLAEVRNDLTSLISKLEECGSVCKWIGDRVKAMVPSWTDTSKTVAKMMSLGATEQNIREDLITNKTDWFNPNEAKDFIGVGTPRIKLTILLHMGLLTKAYGLNFGEAAWVGGPLGELVQWSDLMAALHILGHDIILSWSPKRLKEIVSPHRNRFDTCKPSKAVDLIFTDITGIEQIREALGTLFHYRCLLRVLDVYGTDPEYNHPKFNPDKANPAARTWGSKGLNPAQFFTHFPHSPDNSFMGFVVNADNDAPSVSVETDSKSIALLYGKRTEILDGGAKLKYIDKIYKYFDEMHATMWRKDKEDEYDVIPNYVINHKSMEQSAFLDLLDKASVYIGVGTPVEGPAALEAIAKGVVFLNPKFNPPRHVTQGKPTARTLTSQNPYAENRIGKPHVYTINIRNLTDVEVALKKIKESPRPKPYVPHEFTRLGFLERVNAYIENQDFCSETLRTHSQNAKVIWIAEKKRWPPKSSLQIRLSNPGESCTAACTRHDLICERNFFQDINSTLGFRLRRQPCPSERTIFPLQEYHQIRKRIFSSAFAIPCHAPSYDAREEECLLQSDELLYSCACTPPIAVSRLCPCREVNPRQTALCDSCL</sequence>
<dbReference type="PANTHER" id="PTHR15075:SF2">
    <property type="entry name" value="ALPHA-1,6-MANNOSYLGLYCOPROTEIN 6-BETA-N-ACETYLGLUCOSAMINYLTRANSFERASE"/>
    <property type="match status" value="1"/>
</dbReference>
<keyword evidence="7" id="KW-0812">Transmembrane</keyword>
<evidence type="ECO:0000256" key="10">
    <source>
        <dbReference type="ARBA" id="ARBA00023034"/>
    </source>
</evidence>
<evidence type="ECO:0000313" key="15">
    <source>
        <dbReference type="EMBL" id="CAK8672038.1"/>
    </source>
</evidence>
<comment type="subcellular location">
    <subcellularLocation>
        <location evidence="1">Golgi apparatus membrane</location>
        <topology evidence="1">Single-pass type II membrane protein</topology>
    </subcellularLocation>
</comment>
<dbReference type="Pfam" id="PF15024">
    <property type="entry name" value="Glyco_transf_18"/>
    <property type="match status" value="2"/>
</dbReference>
<evidence type="ECO:0000313" key="16">
    <source>
        <dbReference type="Proteomes" id="UP001642483"/>
    </source>
</evidence>
<dbReference type="PANTHER" id="PTHR15075">
    <property type="entry name" value="ALPHA-MANNOSIDE BETA-1,6-N-ACETYLGLUCOSAMINYLTRANSFERASE"/>
    <property type="match status" value="1"/>
</dbReference>
<keyword evidence="6" id="KW-0808">Transferase</keyword>
<gene>
    <name evidence="15" type="ORF">CVLEPA_LOCUS1042</name>
</gene>
<evidence type="ECO:0000256" key="7">
    <source>
        <dbReference type="ARBA" id="ARBA00022692"/>
    </source>
</evidence>
<evidence type="ECO:0000256" key="1">
    <source>
        <dbReference type="ARBA" id="ARBA00004323"/>
    </source>
</evidence>
<dbReference type="InterPro" id="IPR026116">
    <property type="entry name" value="GT18_cat"/>
</dbReference>
<organism evidence="15 16">
    <name type="scientific">Clavelina lepadiformis</name>
    <name type="common">Light-bulb sea squirt</name>
    <name type="synonym">Ascidia lepadiformis</name>
    <dbReference type="NCBI Taxonomy" id="159417"/>
    <lineage>
        <taxon>Eukaryota</taxon>
        <taxon>Metazoa</taxon>
        <taxon>Chordata</taxon>
        <taxon>Tunicata</taxon>
        <taxon>Ascidiacea</taxon>
        <taxon>Aplousobranchia</taxon>
        <taxon>Clavelinidae</taxon>
        <taxon>Clavelina</taxon>
    </lineage>
</organism>
<keyword evidence="9" id="KW-1133">Transmembrane helix</keyword>
<evidence type="ECO:0000259" key="14">
    <source>
        <dbReference type="Pfam" id="PF15024"/>
    </source>
</evidence>
<evidence type="ECO:0000256" key="3">
    <source>
        <dbReference type="ARBA" id="ARBA00007477"/>
    </source>
</evidence>
<reference evidence="15 16" key="1">
    <citation type="submission" date="2024-02" db="EMBL/GenBank/DDBJ databases">
        <authorList>
            <person name="Daric V."/>
            <person name="Darras S."/>
        </authorList>
    </citation>
    <scope>NUCLEOTIDE SEQUENCE [LARGE SCALE GENOMIC DNA]</scope>
</reference>
<comment type="similarity">
    <text evidence="3">Belongs to the glycosyltransferase 18 family.</text>
</comment>
<accession>A0ABP0EX41</accession>
<evidence type="ECO:0000256" key="11">
    <source>
        <dbReference type="ARBA" id="ARBA00023136"/>
    </source>
</evidence>
<comment type="caution">
    <text evidence="15">The sequence shown here is derived from an EMBL/GenBank/DDBJ whole genome shotgun (WGS) entry which is preliminary data.</text>
</comment>
<dbReference type="Proteomes" id="UP001642483">
    <property type="component" value="Unassembled WGS sequence"/>
</dbReference>